<organism evidence="3 4">
    <name type="scientific">Wenzhouxiangella sediminis</name>
    <dbReference type="NCBI Taxonomy" id="1792836"/>
    <lineage>
        <taxon>Bacteria</taxon>
        <taxon>Pseudomonadati</taxon>
        <taxon>Pseudomonadota</taxon>
        <taxon>Gammaproteobacteria</taxon>
        <taxon>Chromatiales</taxon>
        <taxon>Wenzhouxiangellaceae</taxon>
        <taxon>Wenzhouxiangella</taxon>
    </lineage>
</organism>
<dbReference type="AlphaFoldDB" id="A0A3E1KCS8"/>
<dbReference type="RefSeq" id="WP_116649158.1">
    <property type="nucleotide sequence ID" value="NZ_QUZK01000003.1"/>
</dbReference>
<dbReference type="InterPro" id="IPR006286">
    <property type="entry name" value="C56_PfpI-like"/>
</dbReference>
<evidence type="ECO:0000256" key="1">
    <source>
        <dbReference type="ARBA" id="ARBA00008542"/>
    </source>
</evidence>
<dbReference type="OrthoDB" id="9792284at2"/>
<evidence type="ECO:0000259" key="2">
    <source>
        <dbReference type="Pfam" id="PF01965"/>
    </source>
</evidence>
<keyword evidence="3" id="KW-0315">Glutamine amidotransferase</keyword>
<feature type="domain" description="DJ-1/PfpI" evidence="2">
    <location>
        <begin position="6"/>
        <end position="168"/>
    </location>
</feature>
<comment type="similarity">
    <text evidence="1">Belongs to the peptidase C56 family.</text>
</comment>
<dbReference type="GO" id="GO:0016740">
    <property type="term" value="F:transferase activity"/>
    <property type="evidence" value="ECO:0007669"/>
    <property type="project" value="UniProtKB-KW"/>
</dbReference>
<dbReference type="Proteomes" id="UP000260351">
    <property type="component" value="Unassembled WGS sequence"/>
</dbReference>
<keyword evidence="3" id="KW-0808">Transferase</keyword>
<sequence>MSFNDKHVAILAEDEYQELELHYPRLRLMEAGARVSVIGAGKDVYHSGKGYAVAVDENVDDVRAEDFDAVVIPGGMAPDKMRRHQSMVEFVRELNEAGKPVAWICHAGWMAVSADIVRGRRVTSFASIRDDMVNAGAEWVDEEVVVDGNLISSRVPGDLPAFCRAILAALGAD</sequence>
<accession>A0A3E1KCS8</accession>
<evidence type="ECO:0000313" key="3">
    <source>
        <dbReference type="EMBL" id="RFF32844.1"/>
    </source>
</evidence>
<dbReference type="PROSITE" id="PS51276">
    <property type="entry name" value="PEPTIDASE_C56_PFPI"/>
    <property type="match status" value="1"/>
</dbReference>
<dbReference type="InterPro" id="IPR002818">
    <property type="entry name" value="DJ-1/PfpI"/>
</dbReference>
<dbReference type="CDD" id="cd03134">
    <property type="entry name" value="GATase1_PfpI_like"/>
    <property type="match status" value="1"/>
</dbReference>
<keyword evidence="4" id="KW-1185">Reference proteome</keyword>
<comment type="caution">
    <text evidence="3">The sequence shown here is derived from an EMBL/GenBank/DDBJ whole genome shotgun (WGS) entry which is preliminary data.</text>
</comment>
<dbReference type="SUPFAM" id="SSF52317">
    <property type="entry name" value="Class I glutamine amidotransferase-like"/>
    <property type="match status" value="1"/>
</dbReference>
<name>A0A3E1KCS8_9GAMM</name>
<evidence type="ECO:0000313" key="4">
    <source>
        <dbReference type="Proteomes" id="UP000260351"/>
    </source>
</evidence>
<dbReference type="PANTHER" id="PTHR42733:SF13">
    <property type="entry name" value="DJ-1_PFPI DOMAIN-CONTAINING PROTEIN"/>
    <property type="match status" value="1"/>
</dbReference>
<dbReference type="Gene3D" id="3.40.50.880">
    <property type="match status" value="1"/>
</dbReference>
<gene>
    <name evidence="3" type="ORF">DZC52_00470</name>
</gene>
<dbReference type="PANTHER" id="PTHR42733">
    <property type="entry name" value="DJ-1 PROTEIN"/>
    <property type="match status" value="1"/>
</dbReference>
<dbReference type="EMBL" id="QUZK01000003">
    <property type="protein sequence ID" value="RFF32844.1"/>
    <property type="molecule type" value="Genomic_DNA"/>
</dbReference>
<dbReference type="NCBIfam" id="TIGR01382">
    <property type="entry name" value="PfpI"/>
    <property type="match status" value="1"/>
</dbReference>
<proteinExistence type="inferred from homology"/>
<reference evidence="3 4" key="1">
    <citation type="submission" date="2018-08" db="EMBL/GenBank/DDBJ databases">
        <title>Wenzhouxiangella salilacus sp. nov., a novel bacterium isolated from a saline lake in Xinjiang Province, China.</title>
        <authorList>
            <person name="Han S."/>
        </authorList>
    </citation>
    <scope>NUCLEOTIDE SEQUENCE [LARGE SCALE GENOMIC DNA]</scope>
    <source>
        <strain evidence="3 4">XDB06</strain>
    </source>
</reference>
<dbReference type="Pfam" id="PF01965">
    <property type="entry name" value="DJ-1_PfpI"/>
    <property type="match status" value="1"/>
</dbReference>
<protein>
    <submittedName>
        <fullName evidence="3">Type 1 glutamine amidotransferase</fullName>
    </submittedName>
</protein>
<dbReference type="InterPro" id="IPR029062">
    <property type="entry name" value="Class_I_gatase-like"/>
</dbReference>